<evidence type="ECO:0000313" key="2">
    <source>
        <dbReference type="EMBL" id="KAF6144353.1"/>
    </source>
</evidence>
<accession>A0A7J7LP01</accession>
<dbReference type="AlphaFoldDB" id="A0A7J7LP01"/>
<dbReference type="EMBL" id="JACGCM010002131">
    <property type="protein sequence ID" value="KAF6144353.1"/>
    <property type="molecule type" value="Genomic_DNA"/>
</dbReference>
<name>A0A7J7LP01_9MAGN</name>
<keyword evidence="3" id="KW-1185">Reference proteome</keyword>
<organism evidence="2 3">
    <name type="scientific">Kingdonia uniflora</name>
    <dbReference type="NCBI Taxonomy" id="39325"/>
    <lineage>
        <taxon>Eukaryota</taxon>
        <taxon>Viridiplantae</taxon>
        <taxon>Streptophyta</taxon>
        <taxon>Embryophyta</taxon>
        <taxon>Tracheophyta</taxon>
        <taxon>Spermatophyta</taxon>
        <taxon>Magnoliopsida</taxon>
        <taxon>Ranunculales</taxon>
        <taxon>Circaeasteraceae</taxon>
        <taxon>Kingdonia</taxon>
    </lineage>
</organism>
<proteinExistence type="predicted"/>
<dbReference type="Proteomes" id="UP000541444">
    <property type="component" value="Unassembled WGS sequence"/>
</dbReference>
<gene>
    <name evidence="2" type="ORF">GIB67_024580</name>
</gene>
<sequence length="327" mass="36095">MSKRLTEEAMNYFDECVSISTFDSLDFSSTEDPPSNLGASDSLVADDKAFPFASSSASTHYVASRNHDKNKVYSQRENNARIFQLSNEIGNFKQGTQTLGMYYVRLRSSWEELSNYDSFIEWSASVPSEKALIPPTAAEIYAKIVENTRSRRSPMPPISGIPSETSVMAIRYAYPAPPSVLSQTSHTSSLSLSPLPTASGCQPPIPDCQASFVAPGLPPAIDSPLSSIEPSPTASIPVTTDDDSLVSHSNDNRPIVIRKEKRNTGKSDRYSDAAATFDCLHKTYGFLTPDFWRETRSNKSLFQEWIDILKTPTKTTLVIEPVEKQEA</sequence>
<feature type="region of interest" description="Disordered" evidence="1">
    <location>
        <begin position="230"/>
        <end position="249"/>
    </location>
</feature>
<dbReference type="PANTHER" id="PTHR34466:SF3">
    <property type="entry name" value="OS11G0129800 PROTEIN"/>
    <property type="match status" value="1"/>
</dbReference>
<protein>
    <submittedName>
        <fullName evidence="2">Uncharacterized protein</fullName>
    </submittedName>
</protein>
<dbReference type="PANTHER" id="PTHR34466">
    <property type="entry name" value="OS11G0129800 PROTEIN"/>
    <property type="match status" value="1"/>
</dbReference>
<evidence type="ECO:0000313" key="3">
    <source>
        <dbReference type="Proteomes" id="UP000541444"/>
    </source>
</evidence>
<dbReference type="OrthoDB" id="201321at2759"/>
<comment type="caution">
    <text evidence="2">The sequence shown here is derived from an EMBL/GenBank/DDBJ whole genome shotgun (WGS) entry which is preliminary data.</text>
</comment>
<evidence type="ECO:0000256" key="1">
    <source>
        <dbReference type="SAM" id="MobiDB-lite"/>
    </source>
</evidence>
<reference evidence="2 3" key="1">
    <citation type="journal article" date="2020" name="IScience">
        <title>Genome Sequencing of the Endangered Kingdonia uniflora (Circaeasteraceae, Ranunculales) Reveals Potential Mechanisms of Evolutionary Specialization.</title>
        <authorList>
            <person name="Sun Y."/>
            <person name="Deng T."/>
            <person name="Zhang A."/>
            <person name="Moore M.J."/>
            <person name="Landis J.B."/>
            <person name="Lin N."/>
            <person name="Zhang H."/>
            <person name="Zhang X."/>
            <person name="Huang J."/>
            <person name="Zhang X."/>
            <person name="Sun H."/>
            <person name="Wang H."/>
        </authorList>
    </citation>
    <scope>NUCLEOTIDE SEQUENCE [LARGE SCALE GENOMIC DNA]</scope>
    <source>
        <strain evidence="2">TB1705</strain>
        <tissue evidence="2">Leaf</tissue>
    </source>
</reference>